<name>A0ABS7A6C4_9PROT</name>
<dbReference type="EMBL" id="JAHYBZ010000002">
    <property type="protein sequence ID" value="MBW6397854.1"/>
    <property type="molecule type" value="Genomic_DNA"/>
</dbReference>
<reference evidence="3 4" key="1">
    <citation type="submission" date="2021-07" db="EMBL/GenBank/DDBJ databases">
        <authorList>
            <person name="So Y."/>
        </authorList>
    </citation>
    <scope>NUCLEOTIDE SEQUENCE [LARGE SCALE GENOMIC DNA]</scope>
    <source>
        <strain evidence="3 4">HJA6</strain>
    </source>
</reference>
<keyword evidence="4" id="KW-1185">Reference proteome</keyword>
<evidence type="ECO:0000313" key="4">
    <source>
        <dbReference type="Proteomes" id="UP001196565"/>
    </source>
</evidence>
<organism evidence="3 4">
    <name type="scientific">Roseomonas alba</name>
    <dbReference type="NCBI Taxonomy" id="2846776"/>
    <lineage>
        <taxon>Bacteria</taxon>
        <taxon>Pseudomonadati</taxon>
        <taxon>Pseudomonadota</taxon>
        <taxon>Alphaproteobacteria</taxon>
        <taxon>Acetobacterales</taxon>
        <taxon>Roseomonadaceae</taxon>
        <taxon>Roseomonas</taxon>
    </lineage>
</organism>
<evidence type="ECO:0008006" key="5">
    <source>
        <dbReference type="Google" id="ProtNLM"/>
    </source>
</evidence>
<feature type="chain" id="PRO_5045324843" description="PepSY domain-containing protein" evidence="2">
    <location>
        <begin position="24"/>
        <end position="162"/>
    </location>
</feature>
<keyword evidence="2" id="KW-0732">Signal</keyword>
<feature type="compositionally biased region" description="Polar residues" evidence="1">
    <location>
        <begin position="152"/>
        <end position="162"/>
    </location>
</feature>
<dbReference type="RefSeq" id="WP_219762431.1">
    <property type="nucleotide sequence ID" value="NZ_JAHYBZ010000002.1"/>
</dbReference>
<accession>A0ABS7A6C4</accession>
<evidence type="ECO:0000313" key="3">
    <source>
        <dbReference type="EMBL" id="MBW6397854.1"/>
    </source>
</evidence>
<feature type="region of interest" description="Disordered" evidence="1">
    <location>
        <begin position="131"/>
        <end position="162"/>
    </location>
</feature>
<feature type="signal peptide" evidence="2">
    <location>
        <begin position="1"/>
        <end position="23"/>
    </location>
</feature>
<proteinExistence type="predicted"/>
<sequence length="162" mass="16753">MNRAAVAAFAVAFGIGLGPVAWAQSTTTGSMTEAQVLSRLEAAGLRNIRDLTQQSDGTWRAQVTPGSGGNVLARIDTQGNIVLNTGLPVRRSATTQTPGAGMAESDARSHLEAAGLQNIRDLTQQSDGSWRAQVSSAGGGNVQARIDPEGNISLNTGVPTRQ</sequence>
<comment type="caution">
    <text evidence="3">The sequence shown here is derived from an EMBL/GenBank/DDBJ whole genome shotgun (WGS) entry which is preliminary data.</text>
</comment>
<evidence type="ECO:0000256" key="1">
    <source>
        <dbReference type="SAM" id="MobiDB-lite"/>
    </source>
</evidence>
<protein>
    <recommendedName>
        <fullName evidence="5">PepSY domain-containing protein</fullName>
    </recommendedName>
</protein>
<evidence type="ECO:0000256" key="2">
    <source>
        <dbReference type="SAM" id="SignalP"/>
    </source>
</evidence>
<gene>
    <name evidence="3" type="ORF">KPL78_08365</name>
</gene>
<dbReference type="Proteomes" id="UP001196565">
    <property type="component" value="Unassembled WGS sequence"/>
</dbReference>